<keyword evidence="5 10" id="KW-0808">Transferase</keyword>
<keyword evidence="6" id="KW-0227">DNA damage</keyword>
<dbReference type="InterPro" id="IPR014048">
    <property type="entry name" value="MethylDNA_cys_MeTrfase_DNA-bd"/>
</dbReference>
<dbReference type="GO" id="GO:0032259">
    <property type="term" value="P:methylation"/>
    <property type="evidence" value="ECO:0007669"/>
    <property type="project" value="UniProtKB-KW"/>
</dbReference>
<dbReference type="CDD" id="cd06445">
    <property type="entry name" value="ATase"/>
    <property type="match status" value="1"/>
</dbReference>
<comment type="similarity">
    <text evidence="2">Belongs to the MGMT family.</text>
</comment>
<evidence type="ECO:0000256" key="8">
    <source>
        <dbReference type="ARBA" id="ARBA00049348"/>
    </source>
</evidence>
<evidence type="ECO:0000256" key="1">
    <source>
        <dbReference type="ARBA" id="ARBA00001286"/>
    </source>
</evidence>
<evidence type="ECO:0000256" key="7">
    <source>
        <dbReference type="ARBA" id="ARBA00023204"/>
    </source>
</evidence>
<dbReference type="InterPro" id="IPR036388">
    <property type="entry name" value="WH-like_DNA-bd_sf"/>
</dbReference>
<dbReference type="EMBL" id="UOEN01000001">
    <property type="protein sequence ID" value="VAW11360.1"/>
    <property type="molecule type" value="Genomic_DNA"/>
</dbReference>
<evidence type="ECO:0000256" key="3">
    <source>
        <dbReference type="ARBA" id="ARBA00011918"/>
    </source>
</evidence>
<dbReference type="Gene3D" id="1.10.10.10">
    <property type="entry name" value="Winged helix-like DNA-binding domain superfamily/Winged helix DNA-binding domain"/>
    <property type="match status" value="1"/>
</dbReference>
<sequence length="98" mass="11110">MKKELTNFQWKVLRATLKIPLGETRSYAWVAKQIGSPAAVRAVGTALKKNPYPVIIPCHRVIKSSGSLGMYMGKSSHRKKELLDQEQKIVKMMNQKNK</sequence>
<dbReference type="InterPro" id="IPR001497">
    <property type="entry name" value="MethylDNA_cys_MeTrfase_AS"/>
</dbReference>
<keyword evidence="4 10" id="KW-0489">Methyltransferase</keyword>
<keyword evidence="7" id="KW-0234">DNA repair</keyword>
<organism evidence="10">
    <name type="scientific">hydrothermal vent metagenome</name>
    <dbReference type="NCBI Taxonomy" id="652676"/>
    <lineage>
        <taxon>unclassified sequences</taxon>
        <taxon>metagenomes</taxon>
        <taxon>ecological metagenomes</taxon>
    </lineage>
</organism>
<dbReference type="EC" id="2.1.1.63" evidence="3"/>
<dbReference type="PANTHER" id="PTHR10815">
    <property type="entry name" value="METHYLATED-DNA--PROTEIN-CYSTEINE METHYLTRANSFERASE"/>
    <property type="match status" value="1"/>
</dbReference>
<accession>A0A3B0T340</accession>
<reference evidence="10" key="1">
    <citation type="submission" date="2018-06" db="EMBL/GenBank/DDBJ databases">
        <authorList>
            <person name="Zhirakovskaya E."/>
        </authorList>
    </citation>
    <scope>NUCLEOTIDE SEQUENCE</scope>
</reference>
<dbReference type="NCBIfam" id="TIGR00589">
    <property type="entry name" value="ogt"/>
    <property type="match status" value="1"/>
</dbReference>
<comment type="catalytic activity">
    <reaction evidence="1">
        <text>a 4-O-methyl-thymidine in DNA + L-cysteinyl-[protein] = a thymidine in DNA + S-methyl-L-cysteinyl-[protein]</text>
        <dbReference type="Rhea" id="RHEA:53428"/>
        <dbReference type="Rhea" id="RHEA-COMP:10131"/>
        <dbReference type="Rhea" id="RHEA-COMP:10132"/>
        <dbReference type="Rhea" id="RHEA-COMP:13555"/>
        <dbReference type="Rhea" id="RHEA-COMP:13556"/>
        <dbReference type="ChEBI" id="CHEBI:29950"/>
        <dbReference type="ChEBI" id="CHEBI:82612"/>
        <dbReference type="ChEBI" id="CHEBI:137386"/>
        <dbReference type="ChEBI" id="CHEBI:137387"/>
        <dbReference type="EC" id="2.1.1.63"/>
    </reaction>
</comment>
<dbReference type="InterPro" id="IPR036217">
    <property type="entry name" value="MethylDNA_cys_MeTrfase_DNAb"/>
</dbReference>
<evidence type="ECO:0000256" key="2">
    <source>
        <dbReference type="ARBA" id="ARBA00008711"/>
    </source>
</evidence>
<evidence type="ECO:0000313" key="10">
    <source>
        <dbReference type="EMBL" id="VAW11360.1"/>
    </source>
</evidence>
<evidence type="ECO:0000259" key="9">
    <source>
        <dbReference type="Pfam" id="PF01035"/>
    </source>
</evidence>
<dbReference type="SUPFAM" id="SSF46767">
    <property type="entry name" value="Methylated DNA-protein cysteine methyltransferase, C-terminal domain"/>
    <property type="match status" value="1"/>
</dbReference>
<evidence type="ECO:0000256" key="6">
    <source>
        <dbReference type="ARBA" id="ARBA00022763"/>
    </source>
</evidence>
<evidence type="ECO:0000256" key="5">
    <source>
        <dbReference type="ARBA" id="ARBA00022679"/>
    </source>
</evidence>
<comment type="catalytic activity">
    <reaction evidence="8">
        <text>a 6-O-methyl-2'-deoxyguanosine in DNA + L-cysteinyl-[protein] = S-methyl-L-cysteinyl-[protein] + a 2'-deoxyguanosine in DNA</text>
        <dbReference type="Rhea" id="RHEA:24000"/>
        <dbReference type="Rhea" id="RHEA-COMP:10131"/>
        <dbReference type="Rhea" id="RHEA-COMP:10132"/>
        <dbReference type="Rhea" id="RHEA-COMP:11367"/>
        <dbReference type="Rhea" id="RHEA-COMP:11368"/>
        <dbReference type="ChEBI" id="CHEBI:29950"/>
        <dbReference type="ChEBI" id="CHEBI:82612"/>
        <dbReference type="ChEBI" id="CHEBI:85445"/>
        <dbReference type="ChEBI" id="CHEBI:85448"/>
        <dbReference type="EC" id="2.1.1.63"/>
    </reaction>
</comment>
<dbReference type="FunFam" id="1.10.10.10:FF:000214">
    <property type="entry name" value="Methylated-DNA--protein-cysteine methyltransferase"/>
    <property type="match status" value="1"/>
</dbReference>
<dbReference type="Pfam" id="PF01035">
    <property type="entry name" value="DNA_binding_1"/>
    <property type="match status" value="1"/>
</dbReference>
<proteinExistence type="inferred from homology"/>
<dbReference type="AlphaFoldDB" id="A0A3B0T340"/>
<feature type="domain" description="Methylated-DNA-[protein]-cysteine S-methyltransferase DNA binding" evidence="9">
    <location>
        <begin position="7"/>
        <end position="87"/>
    </location>
</feature>
<dbReference type="GO" id="GO:0006281">
    <property type="term" value="P:DNA repair"/>
    <property type="evidence" value="ECO:0007669"/>
    <property type="project" value="UniProtKB-KW"/>
</dbReference>
<dbReference type="PROSITE" id="PS00374">
    <property type="entry name" value="MGMT"/>
    <property type="match status" value="1"/>
</dbReference>
<dbReference type="PANTHER" id="PTHR10815:SF13">
    <property type="entry name" value="METHYLATED-DNA--PROTEIN-CYSTEINE METHYLTRANSFERASE"/>
    <property type="match status" value="1"/>
</dbReference>
<name>A0A3B0T340_9ZZZZ</name>
<dbReference type="GO" id="GO:0003908">
    <property type="term" value="F:methylated-DNA-[protein]-cysteine S-methyltransferase activity"/>
    <property type="evidence" value="ECO:0007669"/>
    <property type="project" value="UniProtKB-EC"/>
</dbReference>
<protein>
    <recommendedName>
        <fullName evidence="3">methylated-DNA--[protein]-cysteine S-methyltransferase</fullName>
        <ecNumber evidence="3">2.1.1.63</ecNumber>
    </recommendedName>
</protein>
<evidence type="ECO:0000256" key="4">
    <source>
        <dbReference type="ARBA" id="ARBA00022603"/>
    </source>
</evidence>
<gene>
    <name evidence="10" type="ORF">MNBD_BACTEROID05-810</name>
</gene>